<dbReference type="Proteomes" id="UP001280121">
    <property type="component" value="Unassembled WGS sequence"/>
</dbReference>
<name>A0AAD9XBN3_9ROSI</name>
<proteinExistence type="predicted"/>
<gene>
    <name evidence="1" type="ORF">Ddye_009442</name>
</gene>
<comment type="caution">
    <text evidence="1">The sequence shown here is derived from an EMBL/GenBank/DDBJ whole genome shotgun (WGS) entry which is preliminary data.</text>
</comment>
<keyword evidence="2" id="KW-1185">Reference proteome</keyword>
<evidence type="ECO:0000313" key="1">
    <source>
        <dbReference type="EMBL" id="KAK2656390.1"/>
    </source>
</evidence>
<sequence length="55" mass="6167">MVLKKIFFGEGMEDEGPSLEEKEHVNALLIVLAYIYVFCASDYVPCLRGVVDLDS</sequence>
<dbReference type="AlphaFoldDB" id="A0AAD9XBN3"/>
<accession>A0AAD9XBN3</accession>
<reference evidence="1" key="1">
    <citation type="journal article" date="2023" name="Plant J.">
        <title>Genome sequences and population genomics provide insights into the demographic history, inbreeding, and mutation load of two 'living fossil' tree species of Dipteronia.</title>
        <authorList>
            <person name="Feng Y."/>
            <person name="Comes H.P."/>
            <person name="Chen J."/>
            <person name="Zhu S."/>
            <person name="Lu R."/>
            <person name="Zhang X."/>
            <person name="Li P."/>
            <person name="Qiu J."/>
            <person name="Olsen K.M."/>
            <person name="Qiu Y."/>
        </authorList>
    </citation>
    <scope>NUCLEOTIDE SEQUENCE</scope>
    <source>
        <strain evidence="1">KIB01</strain>
    </source>
</reference>
<evidence type="ECO:0000313" key="2">
    <source>
        <dbReference type="Proteomes" id="UP001280121"/>
    </source>
</evidence>
<protein>
    <submittedName>
        <fullName evidence="1">Uncharacterized protein</fullName>
    </submittedName>
</protein>
<dbReference type="EMBL" id="JANJYI010000003">
    <property type="protein sequence ID" value="KAK2656390.1"/>
    <property type="molecule type" value="Genomic_DNA"/>
</dbReference>
<organism evidence="1 2">
    <name type="scientific">Dipteronia dyeriana</name>
    <dbReference type="NCBI Taxonomy" id="168575"/>
    <lineage>
        <taxon>Eukaryota</taxon>
        <taxon>Viridiplantae</taxon>
        <taxon>Streptophyta</taxon>
        <taxon>Embryophyta</taxon>
        <taxon>Tracheophyta</taxon>
        <taxon>Spermatophyta</taxon>
        <taxon>Magnoliopsida</taxon>
        <taxon>eudicotyledons</taxon>
        <taxon>Gunneridae</taxon>
        <taxon>Pentapetalae</taxon>
        <taxon>rosids</taxon>
        <taxon>malvids</taxon>
        <taxon>Sapindales</taxon>
        <taxon>Sapindaceae</taxon>
        <taxon>Hippocastanoideae</taxon>
        <taxon>Acereae</taxon>
        <taxon>Dipteronia</taxon>
    </lineage>
</organism>